<dbReference type="AlphaFoldDB" id="A0A9W7C9N2"/>
<name>A0A9W7C9N2_9STRA</name>
<evidence type="ECO:0000313" key="3">
    <source>
        <dbReference type="EMBL" id="GMI01783.1"/>
    </source>
</evidence>
<dbReference type="OrthoDB" id="189613at2759"/>
<evidence type="ECO:0000313" key="4">
    <source>
        <dbReference type="Proteomes" id="UP001165122"/>
    </source>
</evidence>
<reference evidence="4" key="1">
    <citation type="journal article" date="2023" name="Commun. Biol.">
        <title>Genome analysis of Parmales, the sister group of diatoms, reveals the evolutionary specialization of diatoms from phago-mixotrophs to photoautotrophs.</title>
        <authorList>
            <person name="Ban H."/>
            <person name="Sato S."/>
            <person name="Yoshikawa S."/>
            <person name="Yamada K."/>
            <person name="Nakamura Y."/>
            <person name="Ichinomiya M."/>
            <person name="Sato N."/>
            <person name="Blanc-Mathieu R."/>
            <person name="Endo H."/>
            <person name="Kuwata A."/>
            <person name="Ogata H."/>
        </authorList>
    </citation>
    <scope>NUCLEOTIDE SEQUENCE [LARGE SCALE GENOMIC DNA]</scope>
    <source>
        <strain evidence="4">NIES 3700</strain>
    </source>
</reference>
<feature type="signal peptide" evidence="2">
    <location>
        <begin position="1"/>
        <end position="26"/>
    </location>
</feature>
<keyword evidence="4" id="KW-1185">Reference proteome</keyword>
<proteinExistence type="predicted"/>
<keyword evidence="2" id="KW-0732">Signal</keyword>
<feature type="chain" id="PRO_5040851421" evidence="2">
    <location>
        <begin position="27"/>
        <end position="355"/>
    </location>
</feature>
<dbReference type="EMBL" id="BRXW01000037">
    <property type="protein sequence ID" value="GMI01783.1"/>
    <property type="molecule type" value="Genomic_DNA"/>
</dbReference>
<sequence>MLSHHPARPLLLLLLLLCLLLEPSVPLTTPPTTTHTATRLYSSPSPSNSELIEKCQKYFAYRRSFRADLRASSAPSASQPPPPSSSPTTKTSGGSRGNFLLSSLSLSPPSLLSTNYDSPYYDTLDVLDYAEMTRLGYDGLVREVMGVEGGRFEVYGMCGVEVPIVPEEVKRKRTLTPKIKLTKEGELQEGMYTGLKLGQSMESEELRLMDEDVGKPKPSFVPSQILPTPKNVPPPQTPNWNAEMLDSRGVELGKVTSWARAQAEISKNNPKVENGSLMVGGRLVRNRNLAFFLGFPVGPALAFGRAGGDNMVGLIGEGAETLRLIGYIITAGWVGVCVLGFKEDGVRGAVFGPGK</sequence>
<feature type="region of interest" description="Disordered" evidence="1">
    <location>
        <begin position="28"/>
        <end position="49"/>
    </location>
</feature>
<comment type="caution">
    <text evidence="3">The sequence shown here is derived from an EMBL/GenBank/DDBJ whole genome shotgun (WGS) entry which is preliminary data.</text>
</comment>
<dbReference type="Proteomes" id="UP001165122">
    <property type="component" value="Unassembled WGS sequence"/>
</dbReference>
<evidence type="ECO:0000256" key="2">
    <source>
        <dbReference type="SAM" id="SignalP"/>
    </source>
</evidence>
<gene>
    <name evidence="3" type="ORF">TrLO_g3130</name>
</gene>
<feature type="region of interest" description="Disordered" evidence="1">
    <location>
        <begin position="71"/>
        <end position="99"/>
    </location>
</feature>
<organism evidence="3 4">
    <name type="scientific">Triparma laevis f. longispina</name>
    <dbReference type="NCBI Taxonomy" id="1714387"/>
    <lineage>
        <taxon>Eukaryota</taxon>
        <taxon>Sar</taxon>
        <taxon>Stramenopiles</taxon>
        <taxon>Ochrophyta</taxon>
        <taxon>Bolidophyceae</taxon>
        <taxon>Parmales</taxon>
        <taxon>Triparmaceae</taxon>
        <taxon>Triparma</taxon>
    </lineage>
</organism>
<feature type="compositionally biased region" description="Low complexity" evidence="1">
    <location>
        <begin position="28"/>
        <end position="40"/>
    </location>
</feature>
<accession>A0A9W7C9N2</accession>
<protein>
    <submittedName>
        <fullName evidence="3">Uncharacterized protein</fullName>
    </submittedName>
</protein>
<evidence type="ECO:0000256" key="1">
    <source>
        <dbReference type="SAM" id="MobiDB-lite"/>
    </source>
</evidence>